<dbReference type="FunFam" id="3.90.226.10:FF:000017">
    <property type="entry name" value="Propionyl-CoA carboxylase subunit beta 5"/>
    <property type="match status" value="1"/>
</dbReference>
<dbReference type="FunFam" id="3.90.226.10:FF:000016">
    <property type="entry name" value="Propionyl-CoA carboxylase, beta subunit"/>
    <property type="match status" value="1"/>
</dbReference>
<dbReference type="GO" id="GO:0009062">
    <property type="term" value="P:fatty acid catabolic process"/>
    <property type="evidence" value="ECO:0007669"/>
    <property type="project" value="UniProtKB-ARBA"/>
</dbReference>
<feature type="domain" description="CoA carboxyltransferase N-terminal" evidence="9">
    <location>
        <begin position="79"/>
        <end position="337"/>
    </location>
</feature>
<comment type="similarity">
    <text evidence="2">Belongs to the AccD/PCCB family.</text>
</comment>
<dbReference type="PANTHER" id="PTHR43842">
    <property type="entry name" value="PROPIONYL-COA CARBOXYLASE BETA CHAIN"/>
    <property type="match status" value="1"/>
</dbReference>
<dbReference type="GO" id="GO:0004658">
    <property type="term" value="F:propionyl-CoA carboxylase activity"/>
    <property type="evidence" value="ECO:0007669"/>
    <property type="project" value="UniProtKB-EC"/>
</dbReference>
<evidence type="ECO:0000256" key="2">
    <source>
        <dbReference type="ARBA" id="ARBA00006102"/>
    </source>
</evidence>
<evidence type="ECO:0000256" key="3">
    <source>
        <dbReference type="ARBA" id="ARBA00013050"/>
    </source>
</evidence>
<dbReference type="InterPro" id="IPR029045">
    <property type="entry name" value="ClpP/crotonase-like_dom_sf"/>
</dbReference>
<comment type="pathway">
    <text evidence="1">Metabolic intermediate metabolism; propanoyl-CoA degradation; succinyl-CoA from propanoyl-CoA: step 1/3.</text>
</comment>
<name>A0A9N9AIE9_9GLOM</name>
<comment type="subunit">
    <text evidence="4">The holoenzyme is a dodecamer composed of 6 PCCA/alpha subunits and 6 PCCB/beta subunits.</text>
</comment>
<evidence type="ECO:0000256" key="1">
    <source>
        <dbReference type="ARBA" id="ARBA00005060"/>
    </source>
</evidence>
<dbReference type="InterPro" id="IPR011763">
    <property type="entry name" value="COA_CT_C"/>
</dbReference>
<proteinExistence type="inferred from homology"/>
<evidence type="ECO:0000313" key="11">
    <source>
        <dbReference type="EMBL" id="CAG8531685.1"/>
    </source>
</evidence>
<dbReference type="Pfam" id="PF01039">
    <property type="entry name" value="Carboxyl_trans"/>
    <property type="match status" value="1"/>
</dbReference>
<dbReference type="PROSITE" id="PS50989">
    <property type="entry name" value="COA_CT_CTER"/>
    <property type="match status" value="1"/>
</dbReference>
<evidence type="ECO:0000256" key="5">
    <source>
        <dbReference type="ARBA" id="ARBA00041138"/>
    </source>
</evidence>
<evidence type="ECO:0000313" key="12">
    <source>
        <dbReference type="Proteomes" id="UP000789739"/>
    </source>
</evidence>
<dbReference type="Gene3D" id="3.90.226.10">
    <property type="entry name" value="2-enoyl-CoA Hydratase, Chain A, domain 1"/>
    <property type="match status" value="2"/>
</dbReference>
<dbReference type="InterPro" id="IPR034733">
    <property type="entry name" value="AcCoA_carboxyl_beta"/>
</dbReference>
<evidence type="ECO:0000256" key="8">
    <source>
        <dbReference type="ARBA" id="ARBA00049495"/>
    </source>
</evidence>
<gene>
    <name evidence="11" type="ORF">PBRASI_LOCUS4143</name>
</gene>
<dbReference type="InterPro" id="IPR051047">
    <property type="entry name" value="AccD/PCCB"/>
</dbReference>
<evidence type="ECO:0000259" key="9">
    <source>
        <dbReference type="PROSITE" id="PS50980"/>
    </source>
</evidence>
<keyword evidence="12" id="KW-1185">Reference proteome</keyword>
<dbReference type="PANTHER" id="PTHR43842:SF2">
    <property type="entry name" value="PROPIONYL-COA CARBOXYLASE BETA CHAIN, MITOCHONDRIAL"/>
    <property type="match status" value="1"/>
</dbReference>
<protein>
    <recommendedName>
        <fullName evidence="5">Propionyl-CoA carboxylase beta chain, mitochondrial</fullName>
        <ecNumber evidence="3">6.4.1.3</ecNumber>
    </recommendedName>
    <alternativeName>
        <fullName evidence="6">Propanoyl-CoA:carbon dioxide ligase subunit beta</fullName>
    </alternativeName>
</protein>
<evidence type="ECO:0000256" key="7">
    <source>
        <dbReference type="ARBA" id="ARBA00048208"/>
    </source>
</evidence>
<dbReference type="EC" id="6.4.1.3" evidence="3"/>
<comment type="caution">
    <text evidence="11">The sequence shown here is derived from an EMBL/GenBank/DDBJ whole genome shotgun (WGS) entry which is preliminary data.</text>
</comment>
<evidence type="ECO:0000256" key="6">
    <source>
        <dbReference type="ARBA" id="ARBA00042797"/>
    </source>
</evidence>
<sequence>MYRLSTFTLTRTLRAPIRNLSPLAAHVSRTVNEYKPLTKILLPPLGSAHVRYASGRTKEEDVIARIEGKRAEAQLGGGLARIEAQHKKVRPDRCIESWHIRDDLITNSIQGKLTARERIDLLLDAGSFVEYDAFVEHQCVDFGMDKNKVTGDGVVTGHGTINGRRVFVFSQDFTAFGGSLSKMHAEKICKIMDKAVLVGAPVIGLNDSGGARIQEGVDSLAGYAEIFERNVLASGVIPQISLIMGPCAGGAVYSPALTDFTFMVKDTSYMFVTGPDVVKEVCNEEVTQEELGGAKAHTVMSGVVHNAFENDLEALQRVRDFIDFLPLSNFEPTPTRYSDDSPHREDHSLNHIIPADSTKAYDVRDVITRLVDDGNFFEIMPEYAKNIIIGFARMNGKTVSIVGNQPLVSSGVLDINSSIKGARFVRFCDAFNIPIITLVDVPGFLPGTAQEHNGIIRHGAKLLYAYAEATVPKITIITRKAYGGAYDVMSSKHLRGDMNYAWPTGEIAVMGAKGAVAIIFRHSEDHSKAEAEYIDKFANPLPAAQRGFVDDIVLPAHTRRRIIDDLEVLKGKNLKNPPKKHGNIPL</sequence>
<evidence type="ECO:0000256" key="4">
    <source>
        <dbReference type="ARBA" id="ARBA00038567"/>
    </source>
</evidence>
<feature type="domain" description="CoA carboxyltransferase C-terminal" evidence="10">
    <location>
        <begin position="344"/>
        <end position="576"/>
    </location>
</feature>
<comment type="catalytic activity">
    <reaction evidence="7">
        <text>butanoyl-CoA + hydrogencarbonate + ATP = (2S)-ethylmalonyl-CoA + ADP + phosphate + H(+)</text>
        <dbReference type="Rhea" id="RHEA:59520"/>
        <dbReference type="ChEBI" id="CHEBI:15378"/>
        <dbReference type="ChEBI" id="CHEBI:17544"/>
        <dbReference type="ChEBI" id="CHEBI:30616"/>
        <dbReference type="ChEBI" id="CHEBI:43474"/>
        <dbReference type="ChEBI" id="CHEBI:57371"/>
        <dbReference type="ChEBI" id="CHEBI:60909"/>
        <dbReference type="ChEBI" id="CHEBI:456216"/>
    </reaction>
    <physiologicalReaction direction="left-to-right" evidence="7">
        <dbReference type="Rhea" id="RHEA:59521"/>
    </physiologicalReaction>
</comment>
<dbReference type="InterPro" id="IPR011762">
    <property type="entry name" value="COA_CT_N"/>
</dbReference>
<dbReference type="AlphaFoldDB" id="A0A9N9AIE9"/>
<dbReference type="GO" id="GO:0005739">
    <property type="term" value="C:mitochondrion"/>
    <property type="evidence" value="ECO:0007669"/>
    <property type="project" value="TreeGrafter"/>
</dbReference>
<evidence type="ECO:0000259" key="10">
    <source>
        <dbReference type="PROSITE" id="PS50989"/>
    </source>
</evidence>
<dbReference type="Proteomes" id="UP000789739">
    <property type="component" value="Unassembled WGS sequence"/>
</dbReference>
<dbReference type="OrthoDB" id="439921at2759"/>
<comment type="catalytic activity">
    <reaction evidence="8">
        <text>propanoyl-CoA + hydrogencarbonate + ATP = (S)-methylmalonyl-CoA + ADP + phosphate + H(+)</text>
        <dbReference type="Rhea" id="RHEA:23720"/>
        <dbReference type="ChEBI" id="CHEBI:15378"/>
        <dbReference type="ChEBI" id="CHEBI:17544"/>
        <dbReference type="ChEBI" id="CHEBI:30616"/>
        <dbReference type="ChEBI" id="CHEBI:43474"/>
        <dbReference type="ChEBI" id="CHEBI:57327"/>
        <dbReference type="ChEBI" id="CHEBI:57392"/>
        <dbReference type="ChEBI" id="CHEBI:456216"/>
        <dbReference type="EC" id="6.4.1.3"/>
    </reaction>
    <physiologicalReaction direction="left-to-right" evidence="8">
        <dbReference type="Rhea" id="RHEA:23721"/>
    </physiologicalReaction>
</comment>
<dbReference type="PROSITE" id="PS50980">
    <property type="entry name" value="COA_CT_NTER"/>
    <property type="match status" value="1"/>
</dbReference>
<reference evidence="11" key="1">
    <citation type="submission" date="2021-06" db="EMBL/GenBank/DDBJ databases">
        <authorList>
            <person name="Kallberg Y."/>
            <person name="Tangrot J."/>
            <person name="Rosling A."/>
        </authorList>
    </citation>
    <scope>NUCLEOTIDE SEQUENCE</scope>
    <source>
        <strain evidence="11">BR232B</strain>
    </source>
</reference>
<dbReference type="SUPFAM" id="SSF52096">
    <property type="entry name" value="ClpP/crotonase"/>
    <property type="match status" value="2"/>
</dbReference>
<dbReference type="EMBL" id="CAJVPI010000411">
    <property type="protein sequence ID" value="CAG8531685.1"/>
    <property type="molecule type" value="Genomic_DNA"/>
</dbReference>
<organism evidence="11 12">
    <name type="scientific">Paraglomus brasilianum</name>
    <dbReference type="NCBI Taxonomy" id="144538"/>
    <lineage>
        <taxon>Eukaryota</taxon>
        <taxon>Fungi</taxon>
        <taxon>Fungi incertae sedis</taxon>
        <taxon>Mucoromycota</taxon>
        <taxon>Glomeromycotina</taxon>
        <taxon>Glomeromycetes</taxon>
        <taxon>Paraglomerales</taxon>
        <taxon>Paraglomeraceae</taxon>
        <taxon>Paraglomus</taxon>
    </lineage>
</organism>
<accession>A0A9N9AIE9</accession>